<feature type="compositionally biased region" description="Polar residues" evidence="12">
    <location>
        <begin position="76"/>
        <end position="101"/>
    </location>
</feature>
<feature type="compositionally biased region" description="Polar residues" evidence="12">
    <location>
        <begin position="678"/>
        <end position="691"/>
    </location>
</feature>
<evidence type="ECO:0000256" key="7">
    <source>
        <dbReference type="ARBA" id="ARBA00023204"/>
    </source>
</evidence>
<evidence type="ECO:0000256" key="1">
    <source>
        <dbReference type="ARBA" id="ARBA00004123"/>
    </source>
</evidence>
<feature type="region of interest" description="Disordered" evidence="12">
    <location>
        <begin position="411"/>
        <end position="443"/>
    </location>
</feature>
<dbReference type="PANTHER" id="PTHR12415">
    <property type="entry name" value="TYROSYL-DNA PHOSPHODIESTERASE 1"/>
    <property type="match status" value="1"/>
</dbReference>
<evidence type="ECO:0000256" key="10">
    <source>
        <dbReference type="PIRSR" id="PIRSR610347-2"/>
    </source>
</evidence>
<sequence length="793" mass="86373">MPSPPSKRVKLDPDAADPTSIRSKRAAFLNSISRSISPPAVSRHGTPTSANPKKPQSLTAEEETVFQAKSPRDESNGPTTSGRRANHASQPASKPTATLSSKGAPPNGHAARLIASPFRLTSIRDLPSSQNIDTISLHDILGIPLIKEAWIFNYCFDVDWLMSYFDEDIRSQVKVKVVHGSWRAEDGNRLGIEDACRRWPNVESVTAYMPDAFGTHHSKMFILFTHDDLAQVVIHTANMLHRDWTNMTQAVWQSPMLPVLPPTTNNNSTGAKGNQPKSTSTSPIGSIGTGSRFKHDMMAYLSAYGTKTKSLREQLVRFDFSSVRGALVASVPSRMKEPTVFSSQSLGNTTLWGYPSLFRTLETICPSLAIEQGQTPHQSNIKSRTIATHSTSMSTPTSTFTITTPTSTFNLQHQQNNTPRSHPDIDSISTTTSQTKPSGKPHPHVVCQISSIATLPASWLNQFFSGIVGGGHSHENKPYPLPPATASTSANTKTNTRKQSPKSPSVKFDPSTISIIFPTPQNVASSLDGYASGGSIHMKAQAASHLNQISLLRPSLCQWTRSQTGASSSSSLSGRHLAAPHVKTYIRFKSKPTTQHPTPDIDWALLTSANLSTQAWGVVREPKDKRKEKEVVVQSFEIGVLVWPGLFGPEFEDEGTIKQDGAGSGRDARMGTGDYDIKNTTNPSKEDQSQNLNSVHSVRMAPVFGTDMPSQLQLQPANIGTGIVEDGTASGNGNENGNVNEKDVSSTTTTLVGIRLPYDLPLTPYVETDMPWSPQGVYEVPDRHGRRWPRDFS</sequence>
<evidence type="ECO:0000256" key="12">
    <source>
        <dbReference type="SAM" id="MobiDB-lite"/>
    </source>
</evidence>
<keyword evidence="5" id="KW-0378">Hydrolase</keyword>
<evidence type="ECO:0000256" key="4">
    <source>
        <dbReference type="ARBA" id="ARBA00022763"/>
    </source>
</evidence>
<feature type="binding site" evidence="10">
    <location>
        <position position="219"/>
    </location>
    <ligand>
        <name>substrate</name>
    </ligand>
</feature>
<feature type="site" description="Interaction with DNA" evidence="11">
    <location>
        <position position="612"/>
    </location>
</feature>
<dbReference type="GO" id="GO:0004527">
    <property type="term" value="F:exonuclease activity"/>
    <property type="evidence" value="ECO:0007669"/>
    <property type="project" value="UniProtKB-KW"/>
</dbReference>
<dbReference type="AlphaFoldDB" id="H6BPE3"/>
<dbReference type="FunFam" id="3.30.870.10:FF:000038">
    <property type="entry name" value="Probable tyrosyl-DNA phosphodiesterase"/>
    <property type="match status" value="1"/>
</dbReference>
<evidence type="ECO:0000256" key="11">
    <source>
        <dbReference type="PIRSR" id="PIRSR610347-3"/>
    </source>
</evidence>
<dbReference type="PANTHER" id="PTHR12415:SF0">
    <property type="entry name" value="TYROSYL-DNA PHOSPHODIESTERASE 1"/>
    <property type="match status" value="1"/>
</dbReference>
<feature type="active site" description="Proton donor/acceptor" evidence="9">
    <location>
        <position position="581"/>
    </location>
</feature>
<dbReference type="HOGENOM" id="CLU_010413_2_0_1"/>
<feature type="active site" description="Nucleophile" evidence="9">
    <location>
        <position position="217"/>
    </location>
</feature>
<keyword evidence="6" id="KW-0269">Exonuclease</keyword>
<dbReference type="eggNOG" id="KOG2031">
    <property type="taxonomic scope" value="Eukaryota"/>
</dbReference>
<reference evidence="13" key="1">
    <citation type="submission" date="2011-07" db="EMBL/GenBank/DDBJ databases">
        <title>The Genome Sequence of Exophiala (Wangiella) dermatitidis NIH/UT8656.</title>
        <authorList>
            <consortium name="The Broad Institute Genome Sequencing Platform"/>
            <person name="Cuomo C."/>
            <person name="Wang Z."/>
            <person name="Hunicke-Smith S."/>
            <person name="Szanislo P.J."/>
            <person name="Earl A."/>
            <person name="Young S.K."/>
            <person name="Zeng Q."/>
            <person name="Gargeya S."/>
            <person name="Fitzgerald M."/>
            <person name="Haas B."/>
            <person name="Abouelleil A."/>
            <person name="Alvarado L."/>
            <person name="Arachchi H.M."/>
            <person name="Berlin A."/>
            <person name="Brown A."/>
            <person name="Chapman S.B."/>
            <person name="Chen Z."/>
            <person name="Dunbar C."/>
            <person name="Freedman E."/>
            <person name="Gearin G."/>
            <person name="Gellesch M."/>
            <person name="Goldberg J."/>
            <person name="Griggs A."/>
            <person name="Gujja S."/>
            <person name="Heiman D."/>
            <person name="Howarth C."/>
            <person name="Larson L."/>
            <person name="Lui A."/>
            <person name="MacDonald P.J.P."/>
            <person name="Montmayeur A."/>
            <person name="Murphy C."/>
            <person name="Neiman D."/>
            <person name="Pearson M."/>
            <person name="Priest M."/>
            <person name="Roberts A."/>
            <person name="Saif S."/>
            <person name="Shea T."/>
            <person name="Shenoy N."/>
            <person name="Sisk P."/>
            <person name="Stolte C."/>
            <person name="Sykes S."/>
            <person name="Wortman J."/>
            <person name="Nusbaum C."/>
            <person name="Birren B."/>
        </authorList>
    </citation>
    <scope>NUCLEOTIDE SEQUENCE</scope>
    <source>
        <strain evidence="13">NIH/UT8656</strain>
    </source>
</reference>
<dbReference type="GO" id="GO:0003697">
    <property type="term" value="F:single-stranded DNA binding"/>
    <property type="evidence" value="ECO:0007669"/>
    <property type="project" value="TreeGrafter"/>
</dbReference>
<feature type="region of interest" description="Disordered" evidence="12">
    <location>
        <begin position="654"/>
        <end position="691"/>
    </location>
</feature>
<feature type="compositionally biased region" description="Polar residues" evidence="12">
    <location>
        <begin position="411"/>
        <end position="420"/>
    </location>
</feature>
<keyword evidence="7" id="KW-0234">DNA repair</keyword>
<organism evidence="13 14">
    <name type="scientific">Exophiala dermatitidis (strain ATCC 34100 / CBS 525.76 / NIH/UT8656)</name>
    <name type="common">Black yeast</name>
    <name type="synonym">Wangiella dermatitidis</name>
    <dbReference type="NCBI Taxonomy" id="858893"/>
    <lineage>
        <taxon>Eukaryota</taxon>
        <taxon>Fungi</taxon>
        <taxon>Dikarya</taxon>
        <taxon>Ascomycota</taxon>
        <taxon>Pezizomycotina</taxon>
        <taxon>Eurotiomycetes</taxon>
        <taxon>Chaetothyriomycetidae</taxon>
        <taxon>Chaetothyriales</taxon>
        <taxon>Herpotrichiellaceae</taxon>
        <taxon>Exophiala</taxon>
    </lineage>
</organism>
<evidence type="ECO:0000256" key="8">
    <source>
        <dbReference type="ARBA" id="ARBA00023242"/>
    </source>
</evidence>
<dbReference type="EMBL" id="JH226131">
    <property type="protein sequence ID" value="EHY54402.1"/>
    <property type="molecule type" value="Genomic_DNA"/>
</dbReference>
<dbReference type="Pfam" id="PF06087">
    <property type="entry name" value="Tyr-DNA_phospho"/>
    <property type="match status" value="2"/>
</dbReference>
<feature type="region of interest" description="Disordered" evidence="12">
    <location>
        <begin position="1"/>
        <end position="110"/>
    </location>
</feature>
<feature type="region of interest" description="Disordered" evidence="12">
    <location>
        <begin position="474"/>
        <end position="508"/>
    </location>
</feature>
<evidence type="ECO:0000313" key="13">
    <source>
        <dbReference type="EMBL" id="EHY54402.1"/>
    </source>
</evidence>
<evidence type="ECO:0000313" key="14">
    <source>
        <dbReference type="Proteomes" id="UP000007304"/>
    </source>
</evidence>
<feature type="binding site" evidence="10">
    <location>
        <position position="583"/>
    </location>
    <ligand>
        <name>substrate</name>
    </ligand>
</feature>
<dbReference type="GO" id="GO:0006281">
    <property type="term" value="P:DNA repair"/>
    <property type="evidence" value="ECO:0007669"/>
    <property type="project" value="UniProtKB-KW"/>
</dbReference>
<comment type="similarity">
    <text evidence="2">Belongs to the tyrosyl-DNA phosphodiesterase family.</text>
</comment>
<dbReference type="Proteomes" id="UP000007304">
    <property type="component" value="Unassembled WGS sequence"/>
</dbReference>
<evidence type="ECO:0000256" key="3">
    <source>
        <dbReference type="ARBA" id="ARBA00022722"/>
    </source>
</evidence>
<dbReference type="InParanoid" id="H6BPE3"/>
<feature type="region of interest" description="Disordered" evidence="12">
    <location>
        <begin position="726"/>
        <end position="745"/>
    </location>
</feature>
<dbReference type="STRING" id="858893.H6BPE3"/>
<evidence type="ECO:0000256" key="5">
    <source>
        <dbReference type="ARBA" id="ARBA00022801"/>
    </source>
</evidence>
<dbReference type="InterPro" id="IPR010347">
    <property type="entry name" value="Tdp1"/>
</dbReference>
<evidence type="ECO:0000256" key="9">
    <source>
        <dbReference type="PIRSR" id="PIRSR610347-1"/>
    </source>
</evidence>
<feature type="compositionally biased region" description="Polar residues" evidence="12">
    <location>
        <begin position="45"/>
        <end position="59"/>
    </location>
</feature>
<dbReference type="VEuPathDB" id="FungiDB:HMPREF1120_02571"/>
<dbReference type="GO" id="GO:0017005">
    <property type="term" value="F:3'-tyrosyl-DNA phosphodiesterase activity"/>
    <property type="evidence" value="ECO:0007669"/>
    <property type="project" value="TreeGrafter"/>
</dbReference>
<keyword evidence="4" id="KW-0227">DNA damage</keyword>
<keyword evidence="14" id="KW-1185">Reference proteome</keyword>
<dbReference type="SUPFAM" id="SSF56024">
    <property type="entry name" value="Phospholipase D/nuclease"/>
    <property type="match status" value="2"/>
</dbReference>
<accession>H6BPE3</accession>
<keyword evidence="8" id="KW-0539">Nucleus</keyword>
<name>H6BPE3_EXODN</name>
<dbReference type="RefSeq" id="XP_009154863.1">
    <property type="nucleotide sequence ID" value="XM_009156615.1"/>
</dbReference>
<dbReference type="GO" id="GO:0003690">
    <property type="term" value="F:double-stranded DNA binding"/>
    <property type="evidence" value="ECO:0007669"/>
    <property type="project" value="TreeGrafter"/>
</dbReference>
<comment type="subcellular location">
    <subcellularLocation>
        <location evidence="1">Nucleus</location>
    </subcellularLocation>
</comment>
<dbReference type="GO" id="GO:0005634">
    <property type="term" value="C:nucleus"/>
    <property type="evidence" value="ECO:0007669"/>
    <property type="project" value="UniProtKB-SubCell"/>
</dbReference>
<feature type="region of interest" description="Disordered" evidence="12">
    <location>
        <begin position="260"/>
        <end position="286"/>
    </location>
</feature>
<evidence type="ECO:0000256" key="2">
    <source>
        <dbReference type="ARBA" id="ARBA00010205"/>
    </source>
</evidence>
<dbReference type="OrthoDB" id="47785at2759"/>
<dbReference type="GeneID" id="20307210"/>
<keyword evidence="3" id="KW-0540">Nuclease</keyword>
<evidence type="ECO:0000256" key="6">
    <source>
        <dbReference type="ARBA" id="ARBA00022839"/>
    </source>
</evidence>
<feature type="compositionally biased region" description="Low complexity" evidence="12">
    <location>
        <begin position="484"/>
        <end position="494"/>
    </location>
</feature>
<proteinExistence type="inferred from homology"/>
<feature type="compositionally biased region" description="Polar residues" evidence="12">
    <location>
        <begin position="262"/>
        <end position="277"/>
    </location>
</feature>
<dbReference type="Gene3D" id="3.30.870.10">
    <property type="entry name" value="Endonuclease Chain A"/>
    <property type="match status" value="2"/>
</dbReference>
<gene>
    <name evidence="13" type="ORF">HMPREF1120_02571</name>
</gene>
<protein>
    <submittedName>
        <fullName evidence="13">Tyrosyl-DNA phosphodiesterase 1</fullName>
    </submittedName>
</protein>